<comment type="subcellular location">
    <subcellularLocation>
        <location evidence="5">Cell membrane</location>
        <topology evidence="5">Multi-pass membrane protein</topology>
    </subcellularLocation>
    <subcellularLocation>
        <location evidence="1">Membrane</location>
        <topology evidence="1">Multi-pass membrane protein</topology>
    </subcellularLocation>
</comment>
<keyword evidence="2 5" id="KW-0812">Transmembrane</keyword>
<dbReference type="RefSeq" id="WP_188581094.1">
    <property type="nucleotide sequence ID" value="NZ_BMCT01000005.1"/>
</dbReference>
<dbReference type="GO" id="GO:0005886">
    <property type="term" value="C:plasma membrane"/>
    <property type="evidence" value="ECO:0007669"/>
    <property type="project" value="UniProtKB-SubCell"/>
</dbReference>
<feature type="transmembrane region" description="Helical" evidence="5">
    <location>
        <begin position="12"/>
        <end position="39"/>
    </location>
</feature>
<protein>
    <recommendedName>
        <fullName evidence="5">Probable membrane transporter protein</fullName>
    </recommendedName>
</protein>
<proteinExistence type="inferred from homology"/>
<evidence type="ECO:0000256" key="2">
    <source>
        <dbReference type="ARBA" id="ARBA00022692"/>
    </source>
</evidence>
<dbReference type="InterPro" id="IPR002781">
    <property type="entry name" value="TM_pro_TauE-like"/>
</dbReference>
<feature type="transmembrane region" description="Helical" evidence="5">
    <location>
        <begin position="112"/>
        <end position="131"/>
    </location>
</feature>
<name>A0A917C6M0_9HYPH</name>
<keyword evidence="4 5" id="KW-0472">Membrane</keyword>
<comment type="similarity">
    <text evidence="5">Belongs to the 4-toluene sulfonate uptake permease (TSUP) (TC 2.A.102) family.</text>
</comment>
<dbReference type="EMBL" id="BMCT01000005">
    <property type="protein sequence ID" value="GGF73044.1"/>
    <property type="molecule type" value="Genomic_DNA"/>
</dbReference>
<feature type="transmembrane region" description="Helical" evidence="5">
    <location>
        <begin position="215"/>
        <end position="237"/>
    </location>
</feature>
<evidence type="ECO:0000313" key="7">
    <source>
        <dbReference type="Proteomes" id="UP000606044"/>
    </source>
</evidence>
<evidence type="ECO:0000256" key="3">
    <source>
        <dbReference type="ARBA" id="ARBA00022989"/>
    </source>
</evidence>
<dbReference type="AlphaFoldDB" id="A0A917C6M0"/>
<feature type="transmembrane region" description="Helical" evidence="5">
    <location>
        <begin position="243"/>
        <end position="260"/>
    </location>
</feature>
<feature type="transmembrane region" description="Helical" evidence="5">
    <location>
        <begin position="169"/>
        <end position="185"/>
    </location>
</feature>
<dbReference type="Pfam" id="PF01925">
    <property type="entry name" value="TauE"/>
    <property type="match status" value="1"/>
</dbReference>
<evidence type="ECO:0000256" key="5">
    <source>
        <dbReference type="RuleBase" id="RU363041"/>
    </source>
</evidence>
<sequence>MTIYLPIAELPVAMFTLFALGAAVGFVSGMFGVGGGFLMTPLLLFIGVPPAVAVASVSTHMAASSFSGALSYFRKGMVDLPLSGVMLAGGLTGTVAGVAVFTLLRALGQVDLVIGLSYVTLLSTLGLLMLSESLRAMARARSGRPAMVRRPGTRAWFLRMPLKMRFRRSRIYVSLIPVVGLGFIIGFLGALLGIGGGFMLVPALIYMLRVPTQTAIGTSLVLTLVTMCVATILQATVNGTVDAVLALILMIGGTMGAQFGARAGQGMRAEHLRLLLGLLVLGVGLRVGYDMVRTPPDLFDVTVQEQRGSPPPKAEPKS</sequence>
<reference evidence="6" key="2">
    <citation type="submission" date="2020-09" db="EMBL/GenBank/DDBJ databases">
        <authorList>
            <person name="Sun Q."/>
            <person name="Sedlacek I."/>
        </authorList>
    </citation>
    <scope>NUCLEOTIDE SEQUENCE</scope>
    <source>
        <strain evidence="6">CCM 7897</strain>
    </source>
</reference>
<dbReference type="PANTHER" id="PTHR43701:SF12">
    <property type="entry name" value="MEMBRANE TRANSPORTER PROTEIN YTNM-RELATED"/>
    <property type="match status" value="1"/>
</dbReference>
<gene>
    <name evidence="6" type="ORF">GCM10007301_36080</name>
</gene>
<organism evidence="6 7">
    <name type="scientific">Azorhizobium oxalatiphilum</name>
    <dbReference type="NCBI Taxonomy" id="980631"/>
    <lineage>
        <taxon>Bacteria</taxon>
        <taxon>Pseudomonadati</taxon>
        <taxon>Pseudomonadota</taxon>
        <taxon>Alphaproteobacteria</taxon>
        <taxon>Hyphomicrobiales</taxon>
        <taxon>Xanthobacteraceae</taxon>
        <taxon>Azorhizobium</taxon>
    </lineage>
</organism>
<dbReference type="PANTHER" id="PTHR43701">
    <property type="entry name" value="MEMBRANE TRANSPORTER PROTEIN MJ0441-RELATED"/>
    <property type="match status" value="1"/>
</dbReference>
<evidence type="ECO:0000256" key="1">
    <source>
        <dbReference type="ARBA" id="ARBA00004141"/>
    </source>
</evidence>
<comment type="caution">
    <text evidence="6">The sequence shown here is derived from an EMBL/GenBank/DDBJ whole genome shotgun (WGS) entry which is preliminary data.</text>
</comment>
<feature type="transmembrane region" description="Helical" evidence="5">
    <location>
        <begin position="272"/>
        <end position="289"/>
    </location>
</feature>
<keyword evidence="7" id="KW-1185">Reference proteome</keyword>
<reference evidence="6" key="1">
    <citation type="journal article" date="2014" name="Int. J. Syst. Evol. Microbiol.">
        <title>Complete genome sequence of Corynebacterium casei LMG S-19264T (=DSM 44701T), isolated from a smear-ripened cheese.</title>
        <authorList>
            <consortium name="US DOE Joint Genome Institute (JGI-PGF)"/>
            <person name="Walter F."/>
            <person name="Albersmeier A."/>
            <person name="Kalinowski J."/>
            <person name="Ruckert C."/>
        </authorList>
    </citation>
    <scope>NUCLEOTIDE SEQUENCE</scope>
    <source>
        <strain evidence="6">CCM 7897</strain>
    </source>
</reference>
<keyword evidence="3 5" id="KW-1133">Transmembrane helix</keyword>
<evidence type="ECO:0000256" key="4">
    <source>
        <dbReference type="ARBA" id="ARBA00023136"/>
    </source>
</evidence>
<feature type="transmembrane region" description="Helical" evidence="5">
    <location>
        <begin position="85"/>
        <end position="106"/>
    </location>
</feature>
<accession>A0A917C6M0</accession>
<evidence type="ECO:0000313" key="6">
    <source>
        <dbReference type="EMBL" id="GGF73044.1"/>
    </source>
</evidence>
<dbReference type="Proteomes" id="UP000606044">
    <property type="component" value="Unassembled WGS sequence"/>
</dbReference>
<keyword evidence="5" id="KW-1003">Cell membrane</keyword>
<dbReference type="InterPro" id="IPR051598">
    <property type="entry name" value="TSUP/Inactive_protease-like"/>
</dbReference>